<dbReference type="Gene3D" id="1.20.1440.30">
    <property type="entry name" value="Biosynthetic Protein domain"/>
    <property type="match status" value="1"/>
</dbReference>
<gene>
    <name evidence="1" type="ORF">HMPREF9441_02292</name>
</gene>
<dbReference type="Gene3D" id="3.30.1870.10">
    <property type="entry name" value="EreA-like, domain 2"/>
    <property type="match status" value="1"/>
</dbReference>
<evidence type="ECO:0000313" key="1">
    <source>
        <dbReference type="EMBL" id="EHG99860.1"/>
    </source>
</evidence>
<comment type="caution">
    <text evidence="1">The sequence shown here is derived from an EMBL/GenBank/DDBJ whole genome shotgun (WGS) entry which is preliminary data.</text>
</comment>
<dbReference type="AlphaFoldDB" id="G5SSE2"/>
<dbReference type="eggNOG" id="COG2312">
    <property type="taxonomic scope" value="Bacteria"/>
</dbReference>
<dbReference type="CDD" id="cd14728">
    <property type="entry name" value="Ere-like"/>
    <property type="match status" value="1"/>
</dbReference>
<dbReference type="STRING" id="762968.HMPREF9441_02292"/>
<evidence type="ECO:0000313" key="2">
    <source>
        <dbReference type="Proteomes" id="UP000003598"/>
    </source>
</evidence>
<dbReference type="HOGENOM" id="CLU_451883_0_0_10"/>
<keyword evidence="2" id="KW-1185">Reference proteome</keyword>
<dbReference type="PROSITE" id="PS51257">
    <property type="entry name" value="PROKAR_LIPOPROTEIN"/>
    <property type="match status" value="1"/>
</dbReference>
<dbReference type="Proteomes" id="UP000003598">
    <property type="component" value="Unassembled WGS sequence"/>
</dbReference>
<dbReference type="GeneID" id="93557712"/>
<dbReference type="RefSeq" id="WP_008620716.1">
    <property type="nucleotide sequence ID" value="NZ_JH376604.1"/>
</dbReference>
<dbReference type="Gene3D" id="3.40.1660.10">
    <property type="entry name" value="EreA-like (biosynthetic domain)"/>
    <property type="match status" value="1"/>
</dbReference>
<dbReference type="Pfam" id="PF05139">
    <property type="entry name" value="Erythro_esteras"/>
    <property type="match status" value="1"/>
</dbReference>
<proteinExistence type="predicted"/>
<dbReference type="PATRIC" id="fig|762968.3.peg.2040"/>
<dbReference type="SUPFAM" id="SSF159501">
    <property type="entry name" value="EreA/ChaN-like"/>
    <property type="match status" value="1"/>
</dbReference>
<organism evidence="1 2">
    <name type="scientific">Paraprevotella clara YIT 11840</name>
    <dbReference type="NCBI Taxonomy" id="762968"/>
    <lineage>
        <taxon>Bacteria</taxon>
        <taxon>Pseudomonadati</taxon>
        <taxon>Bacteroidota</taxon>
        <taxon>Bacteroidia</taxon>
        <taxon>Bacteroidales</taxon>
        <taxon>Prevotellaceae</taxon>
        <taxon>Paraprevotella</taxon>
    </lineage>
</organism>
<dbReference type="InterPro" id="IPR007815">
    <property type="entry name" value="Emycin_Estase"/>
</dbReference>
<sequence>MNISDKMRRFMNFFFLILLGLVTFSCTHSNSVTERCYTDVYRLDFDLSKRCENGYPWLQNPVYSNFHIPNIENEDGRKLLKFCGLEGFPIQEMNQLKVDLYQKILMPLQATKDGCVRLECKGNNLRKVALIIGGETEQEKRLFLDTLLFNPDSLWGKYSISFPSQKVSLLSIRIYAEGIPMKPATLTLSRCAISLDGKPIDDFEVRVPFPVTEEEYTTISLNVGDIGDSIFSVCPAKIIGLCESVHRSSGIQRLEANLIMEQVHHGRTKLILIERSLESSLAYNHYIHHEEVDLDTVLFYDAPNPFLLEELRMFNAGRAEEEQVSILGIDYEYEKADSHSYCGDMLFDFLVWVNTGKQSRAVNQLAELVVSGEWYQANGLFKGRKAEMLEILSGEEYECIDLVLRYAQKINKDRVGGSIARDSMMFERSRFLIEHLGYNSERIFLCGQVSHLNLASSYPNPIDVKPLGKALKDRYGGEYMCYLLSVSSGNTERYGQDFKIEDRELQLTPEGSLEYSLMERKYLSVYVPITRKLDRLLLTRWGGLFQLEQEFYPMNLYSRYNGLFFVTDTVLNTPKRNTDIMVKDINRQKYRKKIMCEILSNGKK</sequence>
<protein>
    <recommendedName>
        <fullName evidence="3">Erythromycin esterase</fullName>
    </recommendedName>
</protein>
<name>G5SSE2_9BACT</name>
<dbReference type="OrthoDB" id="1027095at2"/>
<dbReference type="GO" id="GO:0046677">
    <property type="term" value="P:response to antibiotic"/>
    <property type="evidence" value="ECO:0007669"/>
    <property type="project" value="InterPro"/>
</dbReference>
<dbReference type="EMBL" id="AFFY01000032">
    <property type="protein sequence ID" value="EHG99860.1"/>
    <property type="molecule type" value="Genomic_DNA"/>
</dbReference>
<reference evidence="1 2" key="1">
    <citation type="submission" date="2011-03" db="EMBL/GenBank/DDBJ databases">
        <authorList>
            <person name="Weinstock G."/>
            <person name="Sodergren E."/>
            <person name="Clifton S."/>
            <person name="Fulton L."/>
            <person name="Fulton B."/>
            <person name="Courtney L."/>
            <person name="Fronick C."/>
            <person name="Harrison M."/>
            <person name="Strong C."/>
            <person name="Farmer C."/>
            <person name="Delahaunty K."/>
            <person name="Markovic C."/>
            <person name="Hall O."/>
            <person name="Minx P."/>
            <person name="Tomlinson C."/>
            <person name="Mitreva M."/>
            <person name="Hou S."/>
            <person name="Chen J."/>
            <person name="Wollam A."/>
            <person name="Pepin K.H."/>
            <person name="Johnson M."/>
            <person name="Bhonagiri V."/>
            <person name="Zhang X."/>
            <person name="Suruliraj S."/>
            <person name="Warren W."/>
            <person name="Chinwalla A."/>
            <person name="Mardis E.R."/>
            <person name="Wilson R.K."/>
        </authorList>
    </citation>
    <scope>NUCLEOTIDE SEQUENCE [LARGE SCALE GENOMIC DNA]</scope>
    <source>
        <strain evidence="1 2">YIT 11840</strain>
    </source>
</reference>
<evidence type="ECO:0008006" key="3">
    <source>
        <dbReference type="Google" id="ProtNLM"/>
    </source>
</evidence>
<accession>G5SSE2</accession>